<evidence type="ECO:0000256" key="3">
    <source>
        <dbReference type="ARBA" id="ARBA00022737"/>
    </source>
</evidence>
<keyword evidence="6" id="KW-1185">Reference proteome</keyword>
<dbReference type="InterPro" id="IPR051848">
    <property type="entry name" value="PGIP"/>
</dbReference>
<dbReference type="InterPro" id="IPR025875">
    <property type="entry name" value="Leu-rich_rpt_4"/>
</dbReference>
<dbReference type="InterPro" id="IPR032675">
    <property type="entry name" value="LRR_dom_sf"/>
</dbReference>
<dbReference type="PANTHER" id="PTHR48059:SF30">
    <property type="entry name" value="OS06G0587000 PROTEIN"/>
    <property type="match status" value="1"/>
</dbReference>
<keyword evidence="4" id="KW-1133">Transmembrane helix</keyword>
<sequence length="138" mass="15860">RQNLTNLEELELWGSSLPFDFFGALPPLKILDVELCIINENPFMNGKYLSLFYLVFHFIYFYFLFYKECFCSLTNLRDLVMTNNNLEGTLLECFSNFTSLESLDLSYNQLSGNVSALKTLTSLRELSLSNPKLIGALL</sequence>
<dbReference type="SUPFAM" id="SSF52058">
    <property type="entry name" value="L domain-like"/>
    <property type="match status" value="1"/>
</dbReference>
<evidence type="ECO:0000256" key="2">
    <source>
        <dbReference type="ARBA" id="ARBA00022614"/>
    </source>
</evidence>
<keyword evidence="4" id="KW-0812">Transmembrane</keyword>
<organism evidence="5 6">
    <name type="scientific">Gossypium stocksii</name>
    <dbReference type="NCBI Taxonomy" id="47602"/>
    <lineage>
        <taxon>Eukaryota</taxon>
        <taxon>Viridiplantae</taxon>
        <taxon>Streptophyta</taxon>
        <taxon>Embryophyta</taxon>
        <taxon>Tracheophyta</taxon>
        <taxon>Spermatophyta</taxon>
        <taxon>Magnoliopsida</taxon>
        <taxon>eudicotyledons</taxon>
        <taxon>Gunneridae</taxon>
        <taxon>Pentapetalae</taxon>
        <taxon>rosids</taxon>
        <taxon>malvids</taxon>
        <taxon>Malvales</taxon>
        <taxon>Malvaceae</taxon>
        <taxon>Malvoideae</taxon>
        <taxon>Gossypium</taxon>
    </lineage>
</organism>
<keyword evidence="2" id="KW-0433">Leucine-rich repeat</keyword>
<comment type="subcellular location">
    <subcellularLocation>
        <location evidence="1">Cell envelope</location>
    </subcellularLocation>
</comment>
<dbReference type="Pfam" id="PF12799">
    <property type="entry name" value="LRR_4"/>
    <property type="match status" value="1"/>
</dbReference>
<keyword evidence="4" id="KW-0472">Membrane</keyword>
<comment type="caution">
    <text evidence="5">The sequence shown here is derived from an EMBL/GenBank/DDBJ whole genome shotgun (WGS) entry which is preliminary data.</text>
</comment>
<dbReference type="Proteomes" id="UP000828251">
    <property type="component" value="Unassembled WGS sequence"/>
</dbReference>
<feature type="transmembrane region" description="Helical" evidence="4">
    <location>
        <begin position="48"/>
        <end position="66"/>
    </location>
</feature>
<proteinExistence type="predicted"/>
<dbReference type="PRINTS" id="PR00019">
    <property type="entry name" value="LEURICHRPT"/>
</dbReference>
<dbReference type="EMBL" id="JAIQCV010000003">
    <property type="protein sequence ID" value="KAH1114147.1"/>
    <property type="molecule type" value="Genomic_DNA"/>
</dbReference>
<feature type="non-terminal residue" evidence="5">
    <location>
        <position position="1"/>
    </location>
</feature>
<accession>A0A9D4ADK0</accession>
<evidence type="ECO:0000256" key="1">
    <source>
        <dbReference type="ARBA" id="ARBA00004196"/>
    </source>
</evidence>
<dbReference type="OrthoDB" id="1739648at2759"/>
<dbReference type="InterPro" id="IPR001611">
    <property type="entry name" value="Leu-rich_rpt"/>
</dbReference>
<keyword evidence="3" id="KW-0677">Repeat</keyword>
<name>A0A9D4ADK0_9ROSI</name>
<dbReference type="PANTHER" id="PTHR48059">
    <property type="entry name" value="POLYGALACTURONASE INHIBITOR 1"/>
    <property type="match status" value="1"/>
</dbReference>
<dbReference type="PROSITE" id="PS51450">
    <property type="entry name" value="LRR"/>
    <property type="match status" value="1"/>
</dbReference>
<protein>
    <submittedName>
        <fullName evidence="5">Uncharacterized protein</fullName>
    </submittedName>
</protein>
<reference evidence="5 6" key="1">
    <citation type="journal article" date="2021" name="Plant Biotechnol. J.">
        <title>Multi-omics assisted identification of the key and species-specific regulatory components of drought-tolerant mechanisms in Gossypium stocksii.</title>
        <authorList>
            <person name="Yu D."/>
            <person name="Ke L."/>
            <person name="Zhang D."/>
            <person name="Wu Y."/>
            <person name="Sun Y."/>
            <person name="Mei J."/>
            <person name="Sun J."/>
            <person name="Sun Y."/>
        </authorList>
    </citation>
    <scope>NUCLEOTIDE SEQUENCE [LARGE SCALE GENOMIC DNA]</scope>
    <source>
        <strain evidence="6">cv. E1</strain>
        <tissue evidence="5">Leaf</tissue>
    </source>
</reference>
<dbReference type="Gene3D" id="3.80.10.10">
    <property type="entry name" value="Ribonuclease Inhibitor"/>
    <property type="match status" value="1"/>
</dbReference>
<evidence type="ECO:0000256" key="4">
    <source>
        <dbReference type="SAM" id="Phobius"/>
    </source>
</evidence>
<dbReference type="AlphaFoldDB" id="A0A9D4ADK0"/>
<evidence type="ECO:0000313" key="5">
    <source>
        <dbReference type="EMBL" id="KAH1114147.1"/>
    </source>
</evidence>
<evidence type="ECO:0000313" key="6">
    <source>
        <dbReference type="Proteomes" id="UP000828251"/>
    </source>
</evidence>
<dbReference type="Pfam" id="PF00560">
    <property type="entry name" value="LRR_1"/>
    <property type="match status" value="1"/>
</dbReference>
<gene>
    <name evidence="5" type="ORF">J1N35_007525</name>
</gene>